<dbReference type="InterPro" id="IPR037120">
    <property type="entry name" value="Haem_peroxidase_sf_animal"/>
</dbReference>
<dbReference type="Proteomes" id="UP001152798">
    <property type="component" value="Chromosome 5"/>
</dbReference>
<keyword evidence="5" id="KW-0732">Signal</keyword>
<dbReference type="PRINTS" id="PR00457">
    <property type="entry name" value="ANPEROXIDASE"/>
</dbReference>
<reference evidence="7" key="1">
    <citation type="submission" date="2022-01" db="EMBL/GenBank/DDBJ databases">
        <authorList>
            <person name="King R."/>
        </authorList>
    </citation>
    <scope>NUCLEOTIDE SEQUENCE</scope>
</reference>
<dbReference type="FunFam" id="1.10.640.10:FF:000003">
    <property type="entry name" value="chorion peroxidase"/>
    <property type="match status" value="1"/>
</dbReference>
<dbReference type="SUPFAM" id="SSF48113">
    <property type="entry name" value="Heme-dependent peroxidases"/>
    <property type="match status" value="1"/>
</dbReference>
<dbReference type="AlphaFoldDB" id="A0A9P0MTW1"/>
<gene>
    <name evidence="7" type="ORF">NEZAVI_LOCUS11832</name>
</gene>
<keyword evidence="4" id="KW-0349">Heme</keyword>
<evidence type="ECO:0000256" key="3">
    <source>
        <dbReference type="ARBA" id="ARBA00022559"/>
    </source>
</evidence>
<proteinExistence type="predicted"/>
<dbReference type="InterPro" id="IPR019791">
    <property type="entry name" value="Haem_peroxidase_animal"/>
</dbReference>
<dbReference type="InterPro" id="IPR010255">
    <property type="entry name" value="Haem_peroxidase_sf"/>
</dbReference>
<dbReference type="OrthoDB" id="823504at2759"/>
<dbReference type="EMBL" id="OV725081">
    <property type="protein sequence ID" value="CAH1403181.1"/>
    <property type="molecule type" value="Genomic_DNA"/>
</dbReference>
<dbReference type="GO" id="GO:0005576">
    <property type="term" value="C:extracellular region"/>
    <property type="evidence" value="ECO:0007669"/>
    <property type="project" value="UniProtKB-SubCell"/>
</dbReference>
<evidence type="ECO:0000256" key="1">
    <source>
        <dbReference type="ARBA" id="ARBA00004613"/>
    </source>
</evidence>
<dbReference type="GO" id="GO:0020037">
    <property type="term" value="F:heme binding"/>
    <property type="evidence" value="ECO:0007669"/>
    <property type="project" value="InterPro"/>
</dbReference>
<dbReference type="Gene3D" id="1.10.640.10">
    <property type="entry name" value="Haem peroxidase domain superfamily, animal type"/>
    <property type="match status" value="1"/>
</dbReference>
<dbReference type="PROSITE" id="PS50292">
    <property type="entry name" value="PEROXIDASE_3"/>
    <property type="match status" value="1"/>
</dbReference>
<dbReference type="GO" id="GO:0022412">
    <property type="term" value="P:cellular process involved in reproduction in multicellular organism"/>
    <property type="evidence" value="ECO:0007669"/>
    <property type="project" value="UniProtKB-ARBA"/>
</dbReference>
<dbReference type="GO" id="GO:0004601">
    <property type="term" value="F:peroxidase activity"/>
    <property type="evidence" value="ECO:0007669"/>
    <property type="project" value="UniProtKB-KW"/>
</dbReference>
<evidence type="ECO:0000256" key="2">
    <source>
        <dbReference type="ARBA" id="ARBA00022525"/>
    </source>
</evidence>
<accession>A0A9P0MTW1</accession>
<keyword evidence="4" id="KW-0479">Metal-binding</keyword>
<dbReference type="Pfam" id="PF03098">
    <property type="entry name" value="An_peroxidase"/>
    <property type="match status" value="1"/>
</dbReference>
<keyword evidence="8" id="KW-1185">Reference proteome</keyword>
<evidence type="ECO:0008006" key="9">
    <source>
        <dbReference type="Google" id="ProtNLM"/>
    </source>
</evidence>
<keyword evidence="3" id="KW-0560">Oxidoreductase</keyword>
<comment type="subcellular location">
    <subcellularLocation>
        <location evidence="1">Secreted</location>
    </subcellularLocation>
</comment>
<sequence>MTPSLRIFTRKYLLLHLKLKTDAVKMVLKNNTLLLFSLFILTIAPTLVLSLGKDASPLYNYILGGVGRLELERFKRDAVNITDKEVKNALVNAEESVKRLAFYEDVLHERHLLTAQGSPSHTAILTSWAGDEALQIAKQGFILSKASYYLSYQYCLRSGKALARCGDYIADLFKAPMVVNVCDTHPYRTYNGSCNNQAHFTWGSSLTPYSRLLPPIYKDGIWEPRGKDSRFISNAAEVSSAVLRHSDNSLKQVTLAVVSWASLVTYDMAHTVSYRMINTGDPVMCCEGTESKLAPRHRHPFCMPIVNEKETKCYNYVRSMVAPCDDYRFGPAQQMNAVSHLLDGSSLYGSTKEDAKTLRTGKGGQIKLSSVNGHDILPSLFSSATPLIFGEMRLNIDVMSAVLHLVLVREHNRIASELAHINPNWNDEKLYQEARRIVIAEIQHITYNEWLPVVLGDKETSRRGLHFNKQGYSDVYNKNVPPSVYNSFANAAMRFIVSMVDEKLSLYDEERKPSSNMTLRFSLIKPSLFNDVNVMDSLVRMLSTQNCQAKDLSLPHAVTEFLYSIGNETGLDALSLDIQRGRDHGLPPFVAFRKLFGLKYESFDDLTSSIPQEILQDLKKIYQKVSNIDLIVGGLAEIPNKGSLLGPVFSSIIAQQMATTRIGDRYFYDNKDQPYPFTLNQLSEIRKVSLARLFCDNTSVKKMQPSVFTKPNLGNQLVMCDDDTLIRRMNLKYWKQESV</sequence>
<dbReference type="PANTHER" id="PTHR11475">
    <property type="entry name" value="OXIDASE/PEROXIDASE"/>
    <property type="match status" value="1"/>
</dbReference>
<dbReference type="GO" id="GO:0006979">
    <property type="term" value="P:response to oxidative stress"/>
    <property type="evidence" value="ECO:0007669"/>
    <property type="project" value="InterPro"/>
</dbReference>
<evidence type="ECO:0000313" key="7">
    <source>
        <dbReference type="EMBL" id="CAH1403181.1"/>
    </source>
</evidence>
<keyword evidence="3" id="KW-0575">Peroxidase</keyword>
<organism evidence="7 8">
    <name type="scientific">Nezara viridula</name>
    <name type="common">Southern green stink bug</name>
    <name type="synonym">Cimex viridulus</name>
    <dbReference type="NCBI Taxonomy" id="85310"/>
    <lineage>
        <taxon>Eukaryota</taxon>
        <taxon>Metazoa</taxon>
        <taxon>Ecdysozoa</taxon>
        <taxon>Arthropoda</taxon>
        <taxon>Hexapoda</taxon>
        <taxon>Insecta</taxon>
        <taxon>Pterygota</taxon>
        <taxon>Neoptera</taxon>
        <taxon>Paraneoptera</taxon>
        <taxon>Hemiptera</taxon>
        <taxon>Heteroptera</taxon>
        <taxon>Panheteroptera</taxon>
        <taxon>Pentatomomorpha</taxon>
        <taxon>Pentatomoidea</taxon>
        <taxon>Pentatomidae</taxon>
        <taxon>Pentatominae</taxon>
        <taxon>Nezara</taxon>
    </lineage>
</organism>
<dbReference type="PANTHER" id="PTHR11475:SF125">
    <property type="entry name" value="GH11385P"/>
    <property type="match status" value="1"/>
</dbReference>
<evidence type="ECO:0000256" key="6">
    <source>
        <dbReference type="ARBA" id="ARBA00023004"/>
    </source>
</evidence>
<protein>
    <recommendedName>
        <fullName evidence="9">Peroxidase</fullName>
    </recommendedName>
</protein>
<name>A0A9P0MTW1_NEZVI</name>
<dbReference type="CDD" id="cd09823">
    <property type="entry name" value="peroxinectin_like"/>
    <property type="match status" value="1"/>
</dbReference>
<evidence type="ECO:0000313" key="8">
    <source>
        <dbReference type="Proteomes" id="UP001152798"/>
    </source>
</evidence>
<evidence type="ECO:0000256" key="5">
    <source>
        <dbReference type="ARBA" id="ARBA00022729"/>
    </source>
</evidence>
<keyword evidence="6" id="KW-0408">Iron</keyword>
<keyword evidence="2" id="KW-0964">Secreted</keyword>
<evidence type="ECO:0000256" key="4">
    <source>
        <dbReference type="ARBA" id="ARBA00022617"/>
    </source>
</evidence>